<reference evidence="2" key="1">
    <citation type="journal article" date="2022" name="Mol. Ecol. Resour.">
        <title>The genomes of chicory, endive, great burdock and yacon provide insights into Asteraceae palaeo-polyploidization history and plant inulin production.</title>
        <authorList>
            <person name="Fan W."/>
            <person name="Wang S."/>
            <person name="Wang H."/>
            <person name="Wang A."/>
            <person name="Jiang F."/>
            <person name="Liu H."/>
            <person name="Zhao H."/>
            <person name="Xu D."/>
            <person name="Zhang Y."/>
        </authorList>
    </citation>
    <scope>NUCLEOTIDE SEQUENCE [LARGE SCALE GENOMIC DNA]</scope>
    <source>
        <strain evidence="2">cv. Niubang</strain>
    </source>
</reference>
<organism evidence="1 2">
    <name type="scientific">Arctium lappa</name>
    <name type="common">Greater burdock</name>
    <name type="synonym">Lappa major</name>
    <dbReference type="NCBI Taxonomy" id="4217"/>
    <lineage>
        <taxon>Eukaryota</taxon>
        <taxon>Viridiplantae</taxon>
        <taxon>Streptophyta</taxon>
        <taxon>Embryophyta</taxon>
        <taxon>Tracheophyta</taxon>
        <taxon>Spermatophyta</taxon>
        <taxon>Magnoliopsida</taxon>
        <taxon>eudicotyledons</taxon>
        <taxon>Gunneridae</taxon>
        <taxon>Pentapetalae</taxon>
        <taxon>asterids</taxon>
        <taxon>campanulids</taxon>
        <taxon>Asterales</taxon>
        <taxon>Asteraceae</taxon>
        <taxon>Carduoideae</taxon>
        <taxon>Cardueae</taxon>
        <taxon>Arctiinae</taxon>
        <taxon>Arctium</taxon>
    </lineage>
</organism>
<dbReference type="EMBL" id="CM042047">
    <property type="protein sequence ID" value="KAI3772923.1"/>
    <property type="molecule type" value="Genomic_DNA"/>
</dbReference>
<proteinExistence type="predicted"/>
<accession>A0ACB9FQ50</accession>
<evidence type="ECO:0000313" key="1">
    <source>
        <dbReference type="EMBL" id="KAI3772923.1"/>
    </source>
</evidence>
<reference evidence="1 2" key="2">
    <citation type="journal article" date="2022" name="Mol. Ecol. Resour.">
        <title>The genomes of chicory, endive, great burdock and yacon provide insights into Asteraceae paleo-polyploidization history and plant inulin production.</title>
        <authorList>
            <person name="Fan W."/>
            <person name="Wang S."/>
            <person name="Wang H."/>
            <person name="Wang A."/>
            <person name="Jiang F."/>
            <person name="Liu H."/>
            <person name="Zhao H."/>
            <person name="Xu D."/>
            <person name="Zhang Y."/>
        </authorList>
    </citation>
    <scope>NUCLEOTIDE SEQUENCE [LARGE SCALE GENOMIC DNA]</scope>
    <source>
        <strain evidence="2">cv. Niubang</strain>
    </source>
</reference>
<gene>
    <name evidence="1" type="ORF">L6452_04118</name>
</gene>
<keyword evidence="2" id="KW-1185">Reference proteome</keyword>
<protein>
    <submittedName>
        <fullName evidence="1">Uncharacterized protein</fullName>
    </submittedName>
</protein>
<dbReference type="Proteomes" id="UP001055879">
    <property type="component" value="Linkage Group LG01"/>
</dbReference>
<comment type="caution">
    <text evidence="1">The sequence shown here is derived from an EMBL/GenBank/DDBJ whole genome shotgun (WGS) entry which is preliminary data.</text>
</comment>
<evidence type="ECO:0000313" key="2">
    <source>
        <dbReference type="Proteomes" id="UP001055879"/>
    </source>
</evidence>
<name>A0ACB9FQ50_ARCLA</name>
<sequence length="79" mass="9317">MEEEFMANQEEKTEEDRSKVDDLRGSPMRLLTRTTPLCLILSDRSIMLRFCRSLTRISWSLPGCTIRCFRLLGFLNMRT</sequence>